<dbReference type="OrthoDB" id="676292at2"/>
<dbReference type="STRING" id="1792845.BC343_25590"/>
<sequence length="98" mass="11042">MKAEFDLMISFRTPDGFKQCGQYFLGHDREFADSVFKRLAGDEDIMDSAVLHIDLVETSGSLPANIVTIGCKLSELSANCELVTRELFRKHAIREDET</sequence>
<name>A0A1S9PHI9_9SPHI</name>
<dbReference type="EMBL" id="MBTF01000007">
    <property type="protein sequence ID" value="OOQ60395.1"/>
    <property type="molecule type" value="Genomic_DNA"/>
</dbReference>
<keyword evidence="2" id="KW-1185">Reference proteome</keyword>
<dbReference type="RefSeq" id="WP_078347677.1">
    <property type="nucleotide sequence ID" value="NZ_MBTF01000007.1"/>
</dbReference>
<reference evidence="1 2" key="1">
    <citation type="submission" date="2016-07" db="EMBL/GenBank/DDBJ databases">
        <title>Genomic analysis of zinc-resistant bacterium Mucilaginibacter pedocola TBZ30.</title>
        <authorList>
            <person name="Huang J."/>
            <person name="Tang J."/>
        </authorList>
    </citation>
    <scope>NUCLEOTIDE SEQUENCE [LARGE SCALE GENOMIC DNA]</scope>
    <source>
        <strain evidence="1 2">TBZ30</strain>
    </source>
</reference>
<gene>
    <name evidence="1" type="ORF">BC343_25590</name>
</gene>
<proteinExistence type="predicted"/>
<comment type="caution">
    <text evidence="1">The sequence shown here is derived from an EMBL/GenBank/DDBJ whole genome shotgun (WGS) entry which is preliminary data.</text>
</comment>
<organism evidence="1 2">
    <name type="scientific">Mucilaginibacter pedocola</name>
    <dbReference type="NCBI Taxonomy" id="1792845"/>
    <lineage>
        <taxon>Bacteria</taxon>
        <taxon>Pseudomonadati</taxon>
        <taxon>Bacteroidota</taxon>
        <taxon>Sphingobacteriia</taxon>
        <taxon>Sphingobacteriales</taxon>
        <taxon>Sphingobacteriaceae</taxon>
        <taxon>Mucilaginibacter</taxon>
    </lineage>
</organism>
<evidence type="ECO:0000313" key="1">
    <source>
        <dbReference type="EMBL" id="OOQ60395.1"/>
    </source>
</evidence>
<dbReference type="AlphaFoldDB" id="A0A1S9PHI9"/>
<accession>A0A1S9PHI9</accession>
<dbReference type="Proteomes" id="UP000189739">
    <property type="component" value="Unassembled WGS sequence"/>
</dbReference>
<protein>
    <submittedName>
        <fullName evidence="1">Uncharacterized protein</fullName>
    </submittedName>
</protein>
<evidence type="ECO:0000313" key="2">
    <source>
        <dbReference type="Proteomes" id="UP000189739"/>
    </source>
</evidence>